<dbReference type="NCBIfam" id="TIGR00158">
    <property type="entry name" value="L9"/>
    <property type="match status" value="1"/>
</dbReference>
<keyword evidence="5" id="KW-0687">Ribonucleoprotein</keyword>
<keyword evidence="4" id="KW-0689">Ribosomal protein</keyword>
<evidence type="ECO:0000256" key="7">
    <source>
        <dbReference type="ARBA" id="ARBA00035193"/>
    </source>
</evidence>
<dbReference type="InterPro" id="IPR020069">
    <property type="entry name" value="Ribosomal_bL9_C"/>
</dbReference>
<evidence type="ECO:0000256" key="1">
    <source>
        <dbReference type="ARBA" id="ARBA00010605"/>
    </source>
</evidence>
<organism evidence="10 11">
    <name type="scientific">Adiantum capillus-veneris</name>
    <name type="common">Maidenhair fern</name>
    <dbReference type="NCBI Taxonomy" id="13818"/>
    <lineage>
        <taxon>Eukaryota</taxon>
        <taxon>Viridiplantae</taxon>
        <taxon>Streptophyta</taxon>
        <taxon>Embryophyta</taxon>
        <taxon>Tracheophyta</taxon>
        <taxon>Polypodiopsida</taxon>
        <taxon>Polypodiidae</taxon>
        <taxon>Polypodiales</taxon>
        <taxon>Pteridineae</taxon>
        <taxon>Pteridaceae</taxon>
        <taxon>Vittarioideae</taxon>
        <taxon>Adiantum</taxon>
    </lineage>
</organism>
<dbReference type="SUPFAM" id="SSF55653">
    <property type="entry name" value="Ribosomal protein L9 C-domain"/>
    <property type="match status" value="1"/>
</dbReference>
<gene>
    <name evidence="10" type="ORF">GOP47_0013847</name>
</gene>
<dbReference type="GO" id="GO:1990904">
    <property type="term" value="C:ribonucleoprotein complex"/>
    <property type="evidence" value="ECO:0007669"/>
    <property type="project" value="UniProtKB-KW"/>
</dbReference>
<dbReference type="PANTHER" id="PTHR21368">
    <property type="entry name" value="50S RIBOSOMAL PROTEIN L9"/>
    <property type="match status" value="1"/>
</dbReference>
<evidence type="ECO:0000256" key="6">
    <source>
        <dbReference type="ARBA" id="ARBA00031047"/>
    </source>
</evidence>
<dbReference type="GO" id="GO:0019843">
    <property type="term" value="F:rRNA binding"/>
    <property type="evidence" value="ECO:0007669"/>
    <property type="project" value="UniProtKB-KW"/>
</dbReference>
<evidence type="ECO:0000256" key="5">
    <source>
        <dbReference type="ARBA" id="ARBA00023274"/>
    </source>
</evidence>
<evidence type="ECO:0000256" key="3">
    <source>
        <dbReference type="ARBA" id="ARBA00022884"/>
    </source>
</evidence>
<accession>A0A9D4UQ03</accession>
<dbReference type="OrthoDB" id="5555409at2759"/>
<name>A0A9D4UQ03_ADICA</name>
<dbReference type="PROSITE" id="PS00651">
    <property type="entry name" value="RIBOSOMAL_L9"/>
    <property type="match status" value="1"/>
</dbReference>
<keyword evidence="3" id="KW-0694">RNA-binding</keyword>
<proteinExistence type="inferred from homology"/>
<dbReference type="Gene3D" id="3.10.430.100">
    <property type="entry name" value="Ribosomal protein L9, C-terminal domain"/>
    <property type="match status" value="1"/>
</dbReference>
<evidence type="ECO:0000313" key="11">
    <source>
        <dbReference type="Proteomes" id="UP000886520"/>
    </source>
</evidence>
<protein>
    <recommendedName>
        <fullName evidence="7">Large ribosomal subunit protein bL9c</fullName>
    </recommendedName>
    <alternativeName>
        <fullName evidence="8">50S ribosomal protein L9, chloroplastic</fullName>
    </alternativeName>
    <alternativeName>
        <fullName evidence="6">CL9</fullName>
    </alternativeName>
</protein>
<dbReference type="InterPro" id="IPR000244">
    <property type="entry name" value="Ribosomal_bL9"/>
</dbReference>
<evidence type="ECO:0000313" key="10">
    <source>
        <dbReference type="EMBL" id="KAI5071596.1"/>
    </source>
</evidence>
<feature type="domain" description="Ribosomal protein L9" evidence="9">
    <location>
        <begin position="66"/>
        <end position="93"/>
    </location>
</feature>
<comment type="similarity">
    <text evidence="1">Belongs to the bacterial ribosomal protein bL9 family.</text>
</comment>
<keyword evidence="2" id="KW-0699">rRNA-binding</keyword>
<dbReference type="SUPFAM" id="SSF55658">
    <property type="entry name" value="L9 N-domain-like"/>
    <property type="match status" value="1"/>
</dbReference>
<dbReference type="Proteomes" id="UP000886520">
    <property type="component" value="Chromosome 13"/>
</dbReference>
<keyword evidence="11" id="KW-1185">Reference proteome</keyword>
<dbReference type="GO" id="GO:0003735">
    <property type="term" value="F:structural constituent of ribosome"/>
    <property type="evidence" value="ECO:0007669"/>
    <property type="project" value="InterPro"/>
</dbReference>
<dbReference type="Pfam" id="PF01281">
    <property type="entry name" value="Ribosomal_L9_N"/>
    <property type="match status" value="1"/>
</dbReference>
<dbReference type="InterPro" id="IPR020070">
    <property type="entry name" value="Ribosomal_bL9_N"/>
</dbReference>
<dbReference type="InterPro" id="IPR009027">
    <property type="entry name" value="Ribosomal_bL9/RNase_H1_N"/>
</dbReference>
<dbReference type="GO" id="GO:0005840">
    <property type="term" value="C:ribosome"/>
    <property type="evidence" value="ECO:0007669"/>
    <property type="project" value="UniProtKB-KW"/>
</dbReference>
<evidence type="ECO:0000256" key="8">
    <source>
        <dbReference type="ARBA" id="ARBA00035427"/>
    </source>
</evidence>
<dbReference type="InterPro" id="IPR020594">
    <property type="entry name" value="Ribosomal_bL9_bac/chp"/>
</dbReference>
<dbReference type="Gene3D" id="3.40.5.10">
    <property type="entry name" value="Ribosomal protein L9, N-terminal domain"/>
    <property type="match status" value="1"/>
</dbReference>
<dbReference type="InterPro" id="IPR036791">
    <property type="entry name" value="Ribosomal_bL9_C_sf"/>
</dbReference>
<evidence type="ECO:0000259" key="9">
    <source>
        <dbReference type="PROSITE" id="PS00651"/>
    </source>
</evidence>
<dbReference type="EMBL" id="JABFUD020000013">
    <property type="protein sequence ID" value="KAI5071596.1"/>
    <property type="molecule type" value="Genomic_DNA"/>
</dbReference>
<reference evidence="10" key="1">
    <citation type="submission" date="2021-01" db="EMBL/GenBank/DDBJ databases">
        <title>Adiantum capillus-veneris genome.</title>
        <authorList>
            <person name="Fang Y."/>
            <person name="Liao Q."/>
        </authorList>
    </citation>
    <scope>NUCLEOTIDE SEQUENCE</scope>
    <source>
        <strain evidence="10">H3</strain>
        <tissue evidence="10">Leaf</tissue>
    </source>
</reference>
<dbReference type="InterPro" id="IPR036935">
    <property type="entry name" value="Ribosomal_bL9_N_sf"/>
</dbReference>
<comment type="caution">
    <text evidence="10">The sequence shown here is derived from an EMBL/GenBank/DDBJ whole genome shotgun (WGS) entry which is preliminary data.</text>
</comment>
<dbReference type="HAMAP" id="MF_00503">
    <property type="entry name" value="Ribosomal_bL9"/>
    <property type="match status" value="1"/>
</dbReference>
<dbReference type="GO" id="GO:0006412">
    <property type="term" value="P:translation"/>
    <property type="evidence" value="ECO:0007669"/>
    <property type="project" value="InterPro"/>
</dbReference>
<dbReference type="Pfam" id="PF03948">
    <property type="entry name" value="Ribosomal_L9_C"/>
    <property type="match status" value="1"/>
</dbReference>
<evidence type="ECO:0000256" key="2">
    <source>
        <dbReference type="ARBA" id="ARBA00022730"/>
    </source>
</evidence>
<dbReference type="AlphaFoldDB" id="A0A9D4UQ03"/>
<dbReference type="FunFam" id="3.10.430.100:FF:000005">
    <property type="entry name" value="50S ribosomal protein L9"/>
    <property type="match status" value="1"/>
</dbReference>
<evidence type="ECO:0000256" key="4">
    <source>
        <dbReference type="ARBA" id="ARBA00022980"/>
    </source>
</evidence>
<sequence length="202" mass="22566">MAGVTSTSPACLSSAVSLQGTSLRQNSSKLYTSGDVPVPKKFEIVSQKKVQKKTQIVLKQDVPLLGKTGQLMTVKRGYFRNYLYPFGKAQVATPEFLKAIRLEEEKKEAEKQKLKEAAETDALMFKTIGLFNCRRKTSGKGKQIFGTVTTQDLVDIIKAQTGRDFDKREMTLPEIRETGEYVAEIKLHPEVIGKVRLNVIPN</sequence>